<evidence type="ECO:0000259" key="8">
    <source>
        <dbReference type="Pfam" id="PF04239"/>
    </source>
</evidence>
<evidence type="ECO:0008006" key="12">
    <source>
        <dbReference type="Google" id="ProtNLM"/>
    </source>
</evidence>
<gene>
    <name evidence="10" type="ORF">SAMN04515668_2421</name>
</gene>
<dbReference type="Gene3D" id="3.30.240.20">
    <property type="entry name" value="bsu07140 like domains"/>
    <property type="match status" value="1"/>
</dbReference>
<protein>
    <recommendedName>
        <fullName evidence="12">DUF421 domain-containing protein</fullName>
    </recommendedName>
</protein>
<evidence type="ECO:0000313" key="10">
    <source>
        <dbReference type="EMBL" id="SFQ47333.1"/>
    </source>
</evidence>
<organism evidence="10 11">
    <name type="scientific">Hymenobacter arizonensis</name>
    <name type="common">Siccationidurans arizonensis</name>
    <dbReference type="NCBI Taxonomy" id="1227077"/>
    <lineage>
        <taxon>Bacteria</taxon>
        <taxon>Pseudomonadati</taxon>
        <taxon>Bacteroidota</taxon>
        <taxon>Cytophagia</taxon>
        <taxon>Cytophagales</taxon>
        <taxon>Hymenobacteraceae</taxon>
        <taxon>Hymenobacter</taxon>
    </lineage>
</organism>
<keyword evidence="6 7" id="KW-0472">Membrane</keyword>
<dbReference type="InterPro" id="IPR007353">
    <property type="entry name" value="DUF421"/>
</dbReference>
<dbReference type="RefSeq" id="WP_092673238.1">
    <property type="nucleotide sequence ID" value="NZ_FOXS01000003.1"/>
</dbReference>
<keyword evidence="5 7" id="KW-1133">Transmembrane helix</keyword>
<dbReference type="Pfam" id="PF04239">
    <property type="entry name" value="DUF421"/>
    <property type="match status" value="1"/>
</dbReference>
<comment type="similarity">
    <text evidence="2">Belongs to the UPF0702 family.</text>
</comment>
<dbReference type="PANTHER" id="PTHR34582">
    <property type="entry name" value="UPF0702 TRANSMEMBRANE PROTEIN YCAP"/>
    <property type="match status" value="1"/>
</dbReference>
<evidence type="ECO:0000256" key="2">
    <source>
        <dbReference type="ARBA" id="ARBA00006448"/>
    </source>
</evidence>
<evidence type="ECO:0000256" key="7">
    <source>
        <dbReference type="SAM" id="Phobius"/>
    </source>
</evidence>
<keyword evidence="3" id="KW-1003">Cell membrane</keyword>
<feature type="transmembrane region" description="Helical" evidence="7">
    <location>
        <begin position="12"/>
        <end position="30"/>
    </location>
</feature>
<evidence type="ECO:0000256" key="3">
    <source>
        <dbReference type="ARBA" id="ARBA00022475"/>
    </source>
</evidence>
<dbReference type="STRING" id="1227077.SAMN04515668_2421"/>
<evidence type="ECO:0000259" key="9">
    <source>
        <dbReference type="Pfam" id="PF20730"/>
    </source>
</evidence>
<evidence type="ECO:0000256" key="5">
    <source>
        <dbReference type="ARBA" id="ARBA00022989"/>
    </source>
</evidence>
<comment type="subcellular location">
    <subcellularLocation>
        <location evidence="1">Cell membrane</location>
        <topology evidence="1">Multi-pass membrane protein</topology>
    </subcellularLocation>
</comment>
<dbReference type="EMBL" id="FOXS01000003">
    <property type="protein sequence ID" value="SFQ47333.1"/>
    <property type="molecule type" value="Genomic_DNA"/>
</dbReference>
<feature type="transmembrane region" description="Helical" evidence="7">
    <location>
        <begin position="42"/>
        <end position="61"/>
    </location>
</feature>
<dbReference type="Pfam" id="PF20730">
    <property type="entry name" value="YetF_N"/>
    <property type="match status" value="1"/>
</dbReference>
<feature type="domain" description="YetF-like N-terminal transmembrane" evidence="9">
    <location>
        <begin position="21"/>
        <end position="86"/>
    </location>
</feature>
<dbReference type="GO" id="GO:0005886">
    <property type="term" value="C:plasma membrane"/>
    <property type="evidence" value="ECO:0007669"/>
    <property type="project" value="UniProtKB-SubCell"/>
</dbReference>
<proteinExistence type="inferred from homology"/>
<reference evidence="11" key="1">
    <citation type="submission" date="2016-10" db="EMBL/GenBank/DDBJ databases">
        <authorList>
            <person name="Varghese N."/>
            <person name="Submissions S."/>
        </authorList>
    </citation>
    <scope>NUCLEOTIDE SEQUENCE [LARGE SCALE GENOMIC DNA]</scope>
    <source>
        <strain evidence="11">OR362-8,ATCC BAA-1266,JCM 13504</strain>
    </source>
</reference>
<dbReference type="AlphaFoldDB" id="A0A1I5YSX6"/>
<dbReference type="Proteomes" id="UP000199029">
    <property type="component" value="Unassembled WGS sequence"/>
</dbReference>
<feature type="transmembrane region" description="Helical" evidence="7">
    <location>
        <begin position="67"/>
        <end position="89"/>
    </location>
</feature>
<sequence length="174" mass="18855">MEQFFFSNWTSLVRTIVIGTLAYASLILLLRISGKRTLSKMNAFDFVVTVAMGSVLATVLLNKSVPLLDGILAFGLLIGLQFAITWLAVRYKAVSQLVKAEPTLLVYQGQYQHKAMRTERVTEGEILAGLRERGISSLTEAAAVVLETDGTLNVLRQAPNGSQSALAPVSGMPK</sequence>
<keyword evidence="4 7" id="KW-0812">Transmembrane</keyword>
<dbReference type="InterPro" id="IPR023090">
    <property type="entry name" value="UPF0702_alpha/beta_dom_sf"/>
</dbReference>
<evidence type="ECO:0000256" key="6">
    <source>
        <dbReference type="ARBA" id="ARBA00023136"/>
    </source>
</evidence>
<dbReference type="OrthoDB" id="9793799at2"/>
<dbReference type="PANTHER" id="PTHR34582:SF6">
    <property type="entry name" value="UPF0702 TRANSMEMBRANE PROTEIN YCAP"/>
    <property type="match status" value="1"/>
</dbReference>
<name>A0A1I5YSX6_HYMAR</name>
<feature type="domain" description="YetF C-terminal" evidence="8">
    <location>
        <begin position="91"/>
        <end position="158"/>
    </location>
</feature>
<evidence type="ECO:0000256" key="4">
    <source>
        <dbReference type="ARBA" id="ARBA00022692"/>
    </source>
</evidence>
<dbReference type="InterPro" id="IPR048454">
    <property type="entry name" value="YetF_N"/>
</dbReference>
<evidence type="ECO:0000256" key="1">
    <source>
        <dbReference type="ARBA" id="ARBA00004651"/>
    </source>
</evidence>
<evidence type="ECO:0000313" key="11">
    <source>
        <dbReference type="Proteomes" id="UP000199029"/>
    </source>
</evidence>
<accession>A0A1I5YSX6</accession>
<keyword evidence="11" id="KW-1185">Reference proteome</keyword>